<accession>A0A5C6D2L2</accession>
<dbReference type="EMBL" id="SJPS01000001">
    <property type="protein sequence ID" value="TWU30021.1"/>
    <property type="molecule type" value="Genomic_DNA"/>
</dbReference>
<evidence type="ECO:0000313" key="2">
    <source>
        <dbReference type="Proteomes" id="UP000318437"/>
    </source>
</evidence>
<comment type="caution">
    <text evidence="1">The sequence shown here is derived from an EMBL/GenBank/DDBJ whole genome shotgun (WGS) entry which is preliminary data.</text>
</comment>
<protein>
    <submittedName>
        <fullName evidence="1">Uncharacterized protein</fullName>
    </submittedName>
</protein>
<reference evidence="1 2" key="1">
    <citation type="submission" date="2019-02" db="EMBL/GenBank/DDBJ databases">
        <title>Deep-cultivation of Planctomycetes and their phenomic and genomic characterization uncovers novel biology.</title>
        <authorList>
            <person name="Wiegand S."/>
            <person name="Jogler M."/>
            <person name="Boedeker C."/>
            <person name="Pinto D."/>
            <person name="Vollmers J."/>
            <person name="Rivas-Marin E."/>
            <person name="Kohn T."/>
            <person name="Peeters S.H."/>
            <person name="Heuer A."/>
            <person name="Rast P."/>
            <person name="Oberbeckmann S."/>
            <person name="Bunk B."/>
            <person name="Jeske O."/>
            <person name="Meyerdierks A."/>
            <person name="Storesund J.E."/>
            <person name="Kallscheuer N."/>
            <person name="Luecker S."/>
            <person name="Lage O.M."/>
            <person name="Pohl T."/>
            <person name="Merkel B.J."/>
            <person name="Hornburger P."/>
            <person name="Mueller R.-W."/>
            <person name="Bruemmer F."/>
            <person name="Labrenz M."/>
            <person name="Spormann A.M."/>
            <person name="Op Den Camp H."/>
            <person name="Overmann J."/>
            <person name="Amann R."/>
            <person name="Jetten M.S.M."/>
            <person name="Mascher T."/>
            <person name="Medema M.H."/>
            <person name="Devos D.P."/>
            <person name="Kaster A.-K."/>
            <person name="Ovreas L."/>
            <person name="Rohde M."/>
            <person name="Galperin M.Y."/>
            <person name="Jogler C."/>
        </authorList>
    </citation>
    <scope>NUCLEOTIDE SEQUENCE [LARGE SCALE GENOMIC DNA]</scope>
    <source>
        <strain evidence="1 2">Pla144</strain>
    </source>
</reference>
<organism evidence="1 2">
    <name type="scientific">Bythopirellula polymerisocia</name>
    <dbReference type="NCBI Taxonomy" id="2528003"/>
    <lineage>
        <taxon>Bacteria</taxon>
        <taxon>Pseudomonadati</taxon>
        <taxon>Planctomycetota</taxon>
        <taxon>Planctomycetia</taxon>
        <taxon>Pirellulales</taxon>
        <taxon>Lacipirellulaceae</taxon>
        <taxon>Bythopirellula</taxon>
    </lineage>
</organism>
<gene>
    <name evidence="1" type="ORF">Pla144_08070</name>
</gene>
<sequence>MVGGLDKHHYVFFSLLTIYARILAVASIDKPTFFQDADRGGVVLCYMGMEWTFWDLCQEQL</sequence>
<dbReference type="Proteomes" id="UP000318437">
    <property type="component" value="Unassembled WGS sequence"/>
</dbReference>
<name>A0A5C6D2L2_9BACT</name>
<evidence type="ECO:0000313" key="1">
    <source>
        <dbReference type="EMBL" id="TWU30021.1"/>
    </source>
</evidence>
<keyword evidence="2" id="KW-1185">Reference proteome</keyword>
<dbReference type="AlphaFoldDB" id="A0A5C6D2L2"/>
<proteinExistence type="predicted"/>